<evidence type="ECO:0000256" key="4">
    <source>
        <dbReference type="ARBA" id="ARBA00022741"/>
    </source>
</evidence>
<evidence type="ECO:0000256" key="6">
    <source>
        <dbReference type="ARBA" id="ARBA00022840"/>
    </source>
</evidence>
<dbReference type="FunFam" id="3.40.50.300:FF:000319">
    <property type="entry name" value="DNA repair protein RecN"/>
    <property type="match status" value="1"/>
</dbReference>
<evidence type="ECO:0000256" key="10">
    <source>
        <dbReference type="SAM" id="Coils"/>
    </source>
</evidence>
<dbReference type="GO" id="GO:0043590">
    <property type="term" value="C:bacterial nucleoid"/>
    <property type="evidence" value="ECO:0007669"/>
    <property type="project" value="TreeGrafter"/>
</dbReference>
<comment type="function">
    <text evidence="1 9">May be involved in recombinational repair of damaged DNA.</text>
</comment>
<dbReference type="Proteomes" id="UP001205748">
    <property type="component" value="Unassembled WGS sequence"/>
</dbReference>
<keyword evidence="5 9" id="KW-0227">DNA damage</keyword>
<dbReference type="Pfam" id="PF02463">
    <property type="entry name" value="SMC_N"/>
    <property type="match status" value="1"/>
</dbReference>
<dbReference type="PIRSF" id="PIRSF003128">
    <property type="entry name" value="RecN"/>
    <property type="match status" value="1"/>
</dbReference>
<evidence type="ECO:0000313" key="13">
    <source>
        <dbReference type="Proteomes" id="UP001205748"/>
    </source>
</evidence>
<keyword evidence="10" id="KW-0175">Coiled coil</keyword>
<sequence length="570" mass="65257">MLLELNISNFALIDSLKINFNQGLNILTGETGAGKSIIIDALGLILGQRANRESIRQGQKKMIIEALFQVIPHNQSRIQNLLEEKGIDMEEDYTMIMTRELTNNGKSICRINGRIVPVSTMKELGELLVDIHGQHEHQSLLHWETHKELLDSYGGDTIGELSSETKKHYQQYKNVQKSLEELIQDDMYLERQKDIIKFQVVEIEEAKLKESEEELLEERRNLLVNAEKLFQNANQAYELLYGRIDGQASIYDQLSQALDCIEKISTIDSGMKSVLDQLNNAFIQVEDVSFAIRDYNEDMEFNPQELDQIEKRLSTINDLKRKYGGSIEEILLYKQEQQKKLLRIENKNDEIEKLQMNMKKCWQDYITVSQKLSSTRHIIAKQLEDNIIKELRSLGMEKAQFKVNIQTSEKYASDNGIDKIEFLISTNLGQEARPLIKIASGGEISRIMLAFKTILANVDKKETLIFDEVDTGISGRTAQVVAEKMAKIAKTYQVICITHLPQLASMADTHYLIEKKIENNETRTNIYELLTKEQTGELARMLGGAELTTLTLSHAKEMLHMAKQIKSNLK</sequence>
<reference evidence="12" key="1">
    <citation type="submission" date="2022-07" db="EMBL/GenBank/DDBJ databases">
        <title>Enhanced cultured diversity of the mouse gut microbiota enables custom-made synthetic communities.</title>
        <authorList>
            <person name="Afrizal A."/>
        </authorList>
    </citation>
    <scope>NUCLEOTIDE SEQUENCE</scope>
    <source>
        <strain evidence="12">DSM 28593</strain>
    </source>
</reference>
<dbReference type="AlphaFoldDB" id="A0AAE3KZ25"/>
<evidence type="ECO:0000256" key="9">
    <source>
        <dbReference type="PIRNR" id="PIRNR003128"/>
    </source>
</evidence>
<evidence type="ECO:0000256" key="2">
    <source>
        <dbReference type="ARBA" id="ARBA00009441"/>
    </source>
</evidence>
<proteinExistence type="inferred from homology"/>
<dbReference type="Gene3D" id="3.40.50.300">
    <property type="entry name" value="P-loop containing nucleotide triphosphate hydrolases"/>
    <property type="match status" value="2"/>
</dbReference>
<keyword evidence="13" id="KW-1185">Reference proteome</keyword>
<dbReference type="FunFam" id="3.40.50.300:FF:000356">
    <property type="entry name" value="DNA repair protein RecN"/>
    <property type="match status" value="1"/>
</dbReference>
<dbReference type="SUPFAM" id="SSF52540">
    <property type="entry name" value="P-loop containing nucleoside triphosphate hydrolases"/>
    <property type="match status" value="2"/>
</dbReference>
<dbReference type="NCBIfam" id="TIGR00634">
    <property type="entry name" value="recN"/>
    <property type="match status" value="1"/>
</dbReference>
<protein>
    <recommendedName>
        <fullName evidence="3 9">DNA repair protein RecN</fullName>
    </recommendedName>
    <alternativeName>
        <fullName evidence="8 9">Recombination protein N</fullName>
    </alternativeName>
</protein>
<dbReference type="EMBL" id="JANKAS010000002">
    <property type="protein sequence ID" value="MCR1898006.1"/>
    <property type="molecule type" value="Genomic_DNA"/>
</dbReference>
<keyword evidence="4" id="KW-0547">Nucleotide-binding</keyword>
<keyword evidence="7 9" id="KW-0234">DNA repair</keyword>
<dbReference type="RefSeq" id="WP_257529471.1">
    <property type="nucleotide sequence ID" value="NZ_JANKAS010000002.1"/>
</dbReference>
<evidence type="ECO:0000256" key="5">
    <source>
        <dbReference type="ARBA" id="ARBA00022763"/>
    </source>
</evidence>
<dbReference type="GO" id="GO:0005524">
    <property type="term" value="F:ATP binding"/>
    <property type="evidence" value="ECO:0007669"/>
    <property type="project" value="UniProtKB-KW"/>
</dbReference>
<dbReference type="GO" id="GO:0006310">
    <property type="term" value="P:DNA recombination"/>
    <property type="evidence" value="ECO:0007669"/>
    <property type="project" value="InterPro"/>
</dbReference>
<evidence type="ECO:0000256" key="3">
    <source>
        <dbReference type="ARBA" id="ARBA00021315"/>
    </source>
</evidence>
<evidence type="ECO:0000256" key="7">
    <source>
        <dbReference type="ARBA" id="ARBA00023204"/>
    </source>
</evidence>
<name>A0AAE3KZ25_9FIRM</name>
<organism evidence="12 13">
    <name type="scientific">Irregularibacter muris</name>
    <dbReference type="NCBI Taxonomy" id="1796619"/>
    <lineage>
        <taxon>Bacteria</taxon>
        <taxon>Bacillati</taxon>
        <taxon>Bacillota</taxon>
        <taxon>Clostridia</taxon>
        <taxon>Eubacteriales</taxon>
        <taxon>Eubacteriaceae</taxon>
        <taxon>Irregularibacter</taxon>
    </lineage>
</organism>
<feature type="domain" description="RecF/RecN/SMC N-terminal" evidence="11">
    <location>
        <begin position="2"/>
        <end position="515"/>
    </location>
</feature>
<dbReference type="GO" id="GO:0006281">
    <property type="term" value="P:DNA repair"/>
    <property type="evidence" value="ECO:0007669"/>
    <property type="project" value="UniProtKB-KW"/>
</dbReference>
<evidence type="ECO:0000256" key="8">
    <source>
        <dbReference type="ARBA" id="ARBA00033408"/>
    </source>
</evidence>
<dbReference type="NCBIfam" id="NF008121">
    <property type="entry name" value="PRK10869.1"/>
    <property type="match status" value="1"/>
</dbReference>
<accession>A0AAE3KZ25</accession>
<keyword evidence="6" id="KW-0067">ATP-binding</keyword>
<evidence type="ECO:0000259" key="11">
    <source>
        <dbReference type="Pfam" id="PF02463"/>
    </source>
</evidence>
<dbReference type="GO" id="GO:0009432">
    <property type="term" value="P:SOS response"/>
    <property type="evidence" value="ECO:0007669"/>
    <property type="project" value="TreeGrafter"/>
</dbReference>
<evidence type="ECO:0000256" key="1">
    <source>
        <dbReference type="ARBA" id="ARBA00003618"/>
    </source>
</evidence>
<dbReference type="CDD" id="cd03241">
    <property type="entry name" value="ABC_RecN"/>
    <property type="match status" value="2"/>
</dbReference>
<dbReference type="InterPro" id="IPR027417">
    <property type="entry name" value="P-loop_NTPase"/>
</dbReference>
<dbReference type="PANTHER" id="PTHR11059">
    <property type="entry name" value="DNA REPAIR PROTEIN RECN"/>
    <property type="match status" value="1"/>
</dbReference>
<dbReference type="InterPro" id="IPR003395">
    <property type="entry name" value="RecF/RecN/SMC_N"/>
</dbReference>
<gene>
    <name evidence="12" type="primary">recN</name>
    <name evidence="12" type="ORF">NSA47_03255</name>
</gene>
<dbReference type="InterPro" id="IPR004604">
    <property type="entry name" value="DNA_recomb/repair_RecN"/>
</dbReference>
<feature type="coiled-coil region" evidence="10">
    <location>
        <begin position="201"/>
        <end position="236"/>
    </location>
</feature>
<evidence type="ECO:0000313" key="12">
    <source>
        <dbReference type="EMBL" id="MCR1898006.1"/>
    </source>
</evidence>
<comment type="caution">
    <text evidence="12">The sequence shown here is derived from an EMBL/GenBank/DDBJ whole genome shotgun (WGS) entry which is preliminary data.</text>
</comment>
<dbReference type="PANTHER" id="PTHR11059:SF0">
    <property type="entry name" value="DNA REPAIR PROTEIN RECN"/>
    <property type="match status" value="1"/>
</dbReference>
<comment type="similarity">
    <text evidence="2 9">Belongs to the RecN family.</text>
</comment>